<dbReference type="Gene3D" id="3.30.530.20">
    <property type="match status" value="1"/>
</dbReference>
<dbReference type="RefSeq" id="WP_357404091.1">
    <property type="nucleotide sequence ID" value="NZ_JBEYCD010000005.1"/>
</dbReference>
<dbReference type="InterPro" id="IPR015075">
    <property type="entry name" value="AtaL"/>
</dbReference>
<name>A0ABW7X1V8_9NOCA</name>
<evidence type="ECO:0000313" key="1">
    <source>
        <dbReference type="EMBL" id="MFI2475099.1"/>
    </source>
</evidence>
<dbReference type="Proteomes" id="UP001611415">
    <property type="component" value="Unassembled WGS sequence"/>
</dbReference>
<proteinExistence type="predicted"/>
<keyword evidence="2" id="KW-1185">Reference proteome</keyword>
<accession>A0ABW7X1V8</accession>
<evidence type="ECO:0000313" key="2">
    <source>
        <dbReference type="Proteomes" id="UP001611415"/>
    </source>
</evidence>
<sequence length="159" mass="17465">MIYVTHRLPVNEPGEPTLDRTAVWQGLVMKADNALPFVPAMTHCVVTARLSDETFDREIELFGDRYSERIDLQFERRVVFTRLSGPVLGTIVNDIEEEAGDLFLRFSFALVLGGAQSGSPEESAYADEMTSQYIAAVGATLGAIRRVAREEASVAVPAT</sequence>
<reference evidence="1 2" key="1">
    <citation type="submission" date="2024-10" db="EMBL/GenBank/DDBJ databases">
        <title>The Natural Products Discovery Center: Release of the First 8490 Sequenced Strains for Exploring Actinobacteria Biosynthetic Diversity.</title>
        <authorList>
            <person name="Kalkreuter E."/>
            <person name="Kautsar S.A."/>
            <person name="Yang D."/>
            <person name="Bader C.D."/>
            <person name="Teijaro C.N."/>
            <person name="Fluegel L."/>
            <person name="Davis C.M."/>
            <person name="Simpson J.R."/>
            <person name="Lauterbach L."/>
            <person name="Steele A.D."/>
            <person name="Gui C."/>
            <person name="Meng S."/>
            <person name="Li G."/>
            <person name="Viehrig K."/>
            <person name="Ye F."/>
            <person name="Su P."/>
            <person name="Kiefer A.F."/>
            <person name="Nichols A."/>
            <person name="Cepeda A.J."/>
            <person name="Yan W."/>
            <person name="Fan B."/>
            <person name="Jiang Y."/>
            <person name="Adhikari A."/>
            <person name="Zheng C.-J."/>
            <person name="Schuster L."/>
            <person name="Cowan T.M."/>
            <person name="Smanski M.J."/>
            <person name="Chevrette M.G."/>
            <person name="De Carvalho L.P.S."/>
            <person name="Shen B."/>
        </authorList>
    </citation>
    <scope>NUCLEOTIDE SEQUENCE [LARGE SCALE GENOMIC DNA]</scope>
    <source>
        <strain evidence="1 2">NPDC019275</strain>
    </source>
</reference>
<organism evidence="1 2">
    <name type="scientific">Nocardia xishanensis</name>
    <dbReference type="NCBI Taxonomy" id="238964"/>
    <lineage>
        <taxon>Bacteria</taxon>
        <taxon>Bacillati</taxon>
        <taxon>Actinomycetota</taxon>
        <taxon>Actinomycetes</taxon>
        <taxon>Mycobacteriales</taxon>
        <taxon>Nocardiaceae</taxon>
        <taxon>Nocardia</taxon>
    </lineage>
</organism>
<gene>
    <name evidence="1" type="ORF">ACH49W_17110</name>
</gene>
<dbReference type="InterPro" id="IPR023393">
    <property type="entry name" value="START-like_dom_sf"/>
</dbReference>
<protein>
    <submittedName>
        <fullName evidence="1">SRPBCC family protein</fullName>
    </submittedName>
</protein>
<dbReference type="EMBL" id="JBIRYO010000009">
    <property type="protein sequence ID" value="MFI2475099.1"/>
    <property type="molecule type" value="Genomic_DNA"/>
</dbReference>
<dbReference type="Pfam" id="PF08982">
    <property type="entry name" value="AtaL"/>
    <property type="match status" value="1"/>
</dbReference>
<dbReference type="SUPFAM" id="SSF55961">
    <property type="entry name" value="Bet v1-like"/>
    <property type="match status" value="1"/>
</dbReference>
<comment type="caution">
    <text evidence="1">The sequence shown here is derived from an EMBL/GenBank/DDBJ whole genome shotgun (WGS) entry which is preliminary data.</text>
</comment>